<keyword evidence="3" id="KW-1185">Reference proteome</keyword>
<dbReference type="Proteomes" id="UP000298030">
    <property type="component" value="Unassembled WGS sequence"/>
</dbReference>
<feature type="region of interest" description="Disordered" evidence="1">
    <location>
        <begin position="1"/>
        <end position="20"/>
    </location>
</feature>
<sequence>MVVRSHSQNSNLRRPRESNSNCTDLDLEYTRVDGGVSRTSSKRCPLLEGFSKVRCRVWQWGCAAWRALEASSFGCDLRGSENTLGKRRSQVRLAKPSSWLESGHHRATSIDVVSSTLLATLSFGSVGILDEMGPALPLASNADRILDALMGGWSNPPDLKGFAESSEEFTQLRKLKAKCTAFEGRRDQLIK</sequence>
<protein>
    <submittedName>
        <fullName evidence="2">Uncharacterized protein</fullName>
    </submittedName>
</protein>
<dbReference type="EMBL" id="QPFP01000064">
    <property type="protein sequence ID" value="TEB24690.1"/>
    <property type="molecule type" value="Genomic_DNA"/>
</dbReference>
<comment type="caution">
    <text evidence="2">The sequence shown here is derived from an EMBL/GenBank/DDBJ whole genome shotgun (WGS) entry which is preliminary data.</text>
</comment>
<reference evidence="2 3" key="1">
    <citation type="journal article" date="2019" name="Nat. Ecol. Evol.">
        <title>Megaphylogeny resolves global patterns of mushroom evolution.</title>
        <authorList>
            <person name="Varga T."/>
            <person name="Krizsan K."/>
            <person name="Foldi C."/>
            <person name="Dima B."/>
            <person name="Sanchez-Garcia M."/>
            <person name="Sanchez-Ramirez S."/>
            <person name="Szollosi G.J."/>
            <person name="Szarkandi J.G."/>
            <person name="Papp V."/>
            <person name="Albert L."/>
            <person name="Andreopoulos W."/>
            <person name="Angelini C."/>
            <person name="Antonin V."/>
            <person name="Barry K.W."/>
            <person name="Bougher N.L."/>
            <person name="Buchanan P."/>
            <person name="Buyck B."/>
            <person name="Bense V."/>
            <person name="Catcheside P."/>
            <person name="Chovatia M."/>
            <person name="Cooper J."/>
            <person name="Damon W."/>
            <person name="Desjardin D."/>
            <person name="Finy P."/>
            <person name="Geml J."/>
            <person name="Haridas S."/>
            <person name="Hughes K."/>
            <person name="Justo A."/>
            <person name="Karasinski D."/>
            <person name="Kautmanova I."/>
            <person name="Kiss B."/>
            <person name="Kocsube S."/>
            <person name="Kotiranta H."/>
            <person name="LaButti K.M."/>
            <person name="Lechner B.E."/>
            <person name="Liimatainen K."/>
            <person name="Lipzen A."/>
            <person name="Lukacs Z."/>
            <person name="Mihaltcheva S."/>
            <person name="Morgado L.N."/>
            <person name="Niskanen T."/>
            <person name="Noordeloos M.E."/>
            <person name="Ohm R.A."/>
            <person name="Ortiz-Santana B."/>
            <person name="Ovrebo C."/>
            <person name="Racz N."/>
            <person name="Riley R."/>
            <person name="Savchenko A."/>
            <person name="Shiryaev A."/>
            <person name="Soop K."/>
            <person name="Spirin V."/>
            <person name="Szebenyi C."/>
            <person name="Tomsovsky M."/>
            <person name="Tulloss R.E."/>
            <person name="Uehling J."/>
            <person name="Grigoriev I.V."/>
            <person name="Vagvolgyi C."/>
            <person name="Papp T."/>
            <person name="Martin F.M."/>
            <person name="Miettinen O."/>
            <person name="Hibbett D.S."/>
            <person name="Nagy L.G."/>
        </authorList>
    </citation>
    <scope>NUCLEOTIDE SEQUENCE [LARGE SCALE GENOMIC DNA]</scope>
    <source>
        <strain evidence="2 3">FP101781</strain>
    </source>
</reference>
<organism evidence="2 3">
    <name type="scientific">Coprinellus micaceus</name>
    <name type="common">Glistening ink-cap mushroom</name>
    <name type="synonym">Coprinus micaceus</name>
    <dbReference type="NCBI Taxonomy" id="71717"/>
    <lineage>
        <taxon>Eukaryota</taxon>
        <taxon>Fungi</taxon>
        <taxon>Dikarya</taxon>
        <taxon>Basidiomycota</taxon>
        <taxon>Agaricomycotina</taxon>
        <taxon>Agaricomycetes</taxon>
        <taxon>Agaricomycetidae</taxon>
        <taxon>Agaricales</taxon>
        <taxon>Agaricineae</taxon>
        <taxon>Psathyrellaceae</taxon>
        <taxon>Coprinellus</taxon>
    </lineage>
</organism>
<gene>
    <name evidence="2" type="ORF">FA13DRAFT_1293329</name>
</gene>
<evidence type="ECO:0000256" key="1">
    <source>
        <dbReference type="SAM" id="MobiDB-lite"/>
    </source>
</evidence>
<evidence type="ECO:0000313" key="2">
    <source>
        <dbReference type="EMBL" id="TEB24690.1"/>
    </source>
</evidence>
<evidence type="ECO:0000313" key="3">
    <source>
        <dbReference type="Proteomes" id="UP000298030"/>
    </source>
</evidence>
<name>A0A4Y7SS46_COPMI</name>
<proteinExistence type="predicted"/>
<dbReference type="AlphaFoldDB" id="A0A4Y7SS46"/>
<accession>A0A4Y7SS46</accession>